<organism evidence="2">
    <name type="scientific">marine metagenome</name>
    <dbReference type="NCBI Taxonomy" id="408172"/>
    <lineage>
        <taxon>unclassified sequences</taxon>
        <taxon>metagenomes</taxon>
        <taxon>ecological metagenomes</taxon>
    </lineage>
</organism>
<reference evidence="2" key="1">
    <citation type="submission" date="2018-05" db="EMBL/GenBank/DDBJ databases">
        <authorList>
            <person name="Lanie J.A."/>
            <person name="Ng W.-L."/>
            <person name="Kazmierczak K.M."/>
            <person name="Andrzejewski T.M."/>
            <person name="Davidsen T.M."/>
            <person name="Wayne K.J."/>
            <person name="Tettelin H."/>
            <person name="Glass J.I."/>
            <person name="Rusch D."/>
            <person name="Podicherti R."/>
            <person name="Tsui H.-C.T."/>
            <person name="Winkler M.E."/>
        </authorList>
    </citation>
    <scope>NUCLEOTIDE SEQUENCE</scope>
</reference>
<feature type="coiled-coil region" evidence="1">
    <location>
        <begin position="4"/>
        <end position="38"/>
    </location>
</feature>
<name>A0A381NNS6_9ZZZZ</name>
<protein>
    <submittedName>
        <fullName evidence="2">Uncharacterized protein</fullName>
    </submittedName>
</protein>
<sequence>MIITSLIKNKTRNLEKEIEKINKEVAFLEKQLSDAEIDYIYLSSPKKLKKYLSTLGKEEYLSFDHSRIFFSTEQFLKHSLKEAKSF</sequence>
<accession>A0A381NNS6</accession>
<evidence type="ECO:0000313" key="2">
    <source>
        <dbReference type="EMBL" id="SUZ56177.1"/>
    </source>
</evidence>
<keyword evidence="1" id="KW-0175">Coiled coil</keyword>
<gene>
    <name evidence="2" type="ORF">METZ01_LOCUS9031</name>
</gene>
<dbReference type="AlphaFoldDB" id="A0A381NNS6"/>
<proteinExistence type="predicted"/>
<evidence type="ECO:0000256" key="1">
    <source>
        <dbReference type="SAM" id="Coils"/>
    </source>
</evidence>
<dbReference type="EMBL" id="UINC01000485">
    <property type="protein sequence ID" value="SUZ56177.1"/>
    <property type="molecule type" value="Genomic_DNA"/>
</dbReference>